<dbReference type="GO" id="GO:0005524">
    <property type="term" value="F:ATP binding"/>
    <property type="evidence" value="ECO:0007669"/>
    <property type="project" value="UniProtKB-UniRule"/>
</dbReference>
<dbReference type="FunFam" id="1.10.1420.10:FF:000001">
    <property type="entry name" value="DNA mismatch repair protein MutS"/>
    <property type="match status" value="1"/>
</dbReference>
<dbReference type="InterPro" id="IPR017261">
    <property type="entry name" value="DNA_mismatch_repair_MutS/MSH"/>
</dbReference>
<dbReference type="Gene3D" id="3.40.50.300">
    <property type="entry name" value="P-loop containing nucleotide triphosphate hydrolases"/>
    <property type="match status" value="1"/>
</dbReference>
<dbReference type="HAMAP" id="MF_00096">
    <property type="entry name" value="MutS"/>
    <property type="match status" value="1"/>
</dbReference>
<dbReference type="AlphaFoldDB" id="A0A926HXZ8"/>
<keyword evidence="4 9" id="KW-0227">DNA damage</keyword>
<dbReference type="PANTHER" id="PTHR11361">
    <property type="entry name" value="DNA MISMATCH REPAIR PROTEIN MUTS FAMILY MEMBER"/>
    <property type="match status" value="1"/>
</dbReference>
<dbReference type="SUPFAM" id="SSF55271">
    <property type="entry name" value="DNA repair protein MutS, domain I"/>
    <property type="match status" value="1"/>
</dbReference>
<dbReference type="Gene3D" id="1.10.1420.10">
    <property type="match status" value="2"/>
</dbReference>
<dbReference type="InterPro" id="IPR016151">
    <property type="entry name" value="DNA_mismatch_repair_MutS_N"/>
</dbReference>
<evidence type="ECO:0000256" key="7">
    <source>
        <dbReference type="ARBA" id="ARBA00023204"/>
    </source>
</evidence>
<dbReference type="InterPro" id="IPR007861">
    <property type="entry name" value="DNA_mismatch_repair_MutS_clamp"/>
</dbReference>
<keyword evidence="5 9" id="KW-0067">ATP-binding</keyword>
<dbReference type="EMBL" id="JACRSU010000002">
    <property type="protein sequence ID" value="MBC8540574.1"/>
    <property type="molecule type" value="Genomic_DNA"/>
</dbReference>
<gene>
    <name evidence="9 12" type="primary">mutS</name>
    <name evidence="12" type="ORF">H8698_06255</name>
</gene>
<dbReference type="InterPro" id="IPR007860">
    <property type="entry name" value="DNA_mmatch_repair_MutS_con_dom"/>
</dbReference>
<proteinExistence type="inferred from homology"/>
<dbReference type="GO" id="GO:0006298">
    <property type="term" value="P:mismatch repair"/>
    <property type="evidence" value="ECO:0007669"/>
    <property type="project" value="UniProtKB-UniRule"/>
</dbReference>
<keyword evidence="13" id="KW-1185">Reference proteome</keyword>
<dbReference type="Pfam" id="PF05190">
    <property type="entry name" value="MutS_IV"/>
    <property type="match status" value="1"/>
</dbReference>
<organism evidence="12 13">
    <name type="scientific">Congzhengia minquanensis</name>
    <dbReference type="NCBI Taxonomy" id="2763657"/>
    <lineage>
        <taxon>Bacteria</taxon>
        <taxon>Bacillati</taxon>
        <taxon>Bacillota</taxon>
        <taxon>Clostridia</taxon>
        <taxon>Eubacteriales</taxon>
        <taxon>Oscillospiraceae</taxon>
        <taxon>Congzhengia</taxon>
    </lineage>
</organism>
<evidence type="ECO:0000256" key="10">
    <source>
        <dbReference type="RuleBase" id="RU003756"/>
    </source>
</evidence>
<feature type="domain" description="DNA mismatch repair proteins mutS family" evidence="11">
    <location>
        <begin position="689"/>
        <end position="705"/>
    </location>
</feature>
<evidence type="ECO:0000256" key="5">
    <source>
        <dbReference type="ARBA" id="ARBA00022840"/>
    </source>
</evidence>
<dbReference type="FunFam" id="3.40.1170.10:FF:000001">
    <property type="entry name" value="DNA mismatch repair protein MutS"/>
    <property type="match status" value="1"/>
</dbReference>
<dbReference type="InterPro" id="IPR036187">
    <property type="entry name" value="DNA_mismatch_repair_MutS_sf"/>
</dbReference>
<evidence type="ECO:0000313" key="13">
    <source>
        <dbReference type="Proteomes" id="UP000611762"/>
    </source>
</evidence>
<comment type="caution">
    <text evidence="12">The sequence shown here is derived from an EMBL/GenBank/DDBJ whole genome shotgun (WGS) entry which is preliminary data.</text>
</comment>
<dbReference type="Pfam" id="PF05188">
    <property type="entry name" value="MutS_II"/>
    <property type="match status" value="1"/>
</dbReference>
<evidence type="ECO:0000256" key="8">
    <source>
        <dbReference type="ARBA" id="ARBA00024647"/>
    </source>
</evidence>
<dbReference type="Pfam" id="PF01624">
    <property type="entry name" value="MutS_I"/>
    <property type="match status" value="1"/>
</dbReference>
<evidence type="ECO:0000256" key="4">
    <source>
        <dbReference type="ARBA" id="ARBA00022763"/>
    </source>
</evidence>
<name>A0A926HXZ8_9FIRM</name>
<dbReference type="NCBIfam" id="TIGR01070">
    <property type="entry name" value="mutS1"/>
    <property type="match status" value="1"/>
</dbReference>
<dbReference type="PIRSF" id="PIRSF037677">
    <property type="entry name" value="DNA_mis_repair_Msh6"/>
    <property type="match status" value="1"/>
</dbReference>
<dbReference type="Proteomes" id="UP000611762">
    <property type="component" value="Unassembled WGS sequence"/>
</dbReference>
<dbReference type="PROSITE" id="PS00486">
    <property type="entry name" value="DNA_MISMATCH_REPAIR_2"/>
    <property type="match status" value="1"/>
</dbReference>
<comment type="function">
    <text evidence="8 9">This protein is involved in the repair of mismatches in DNA. It is possible that it carries out the mismatch recognition step. This protein has a weak ATPase activity.</text>
</comment>
<evidence type="ECO:0000313" key="12">
    <source>
        <dbReference type="EMBL" id="MBC8540574.1"/>
    </source>
</evidence>
<dbReference type="SUPFAM" id="SSF53150">
    <property type="entry name" value="DNA repair protein MutS, domain II"/>
    <property type="match status" value="1"/>
</dbReference>
<dbReference type="CDD" id="cd03284">
    <property type="entry name" value="ABC_MutS1"/>
    <property type="match status" value="1"/>
</dbReference>
<dbReference type="GO" id="GO:0003684">
    <property type="term" value="F:damaged DNA binding"/>
    <property type="evidence" value="ECO:0007669"/>
    <property type="project" value="UniProtKB-UniRule"/>
</dbReference>
<dbReference type="InterPro" id="IPR036678">
    <property type="entry name" value="MutS_con_dom_sf"/>
</dbReference>
<feature type="binding site" evidence="9">
    <location>
        <begin position="615"/>
        <end position="622"/>
    </location>
    <ligand>
        <name>ATP</name>
        <dbReference type="ChEBI" id="CHEBI:30616"/>
    </ligand>
</feature>
<evidence type="ECO:0000256" key="2">
    <source>
        <dbReference type="ARBA" id="ARBA00021982"/>
    </source>
</evidence>
<dbReference type="InterPro" id="IPR007696">
    <property type="entry name" value="DNA_mismatch_repair_MutS_core"/>
</dbReference>
<dbReference type="FunFam" id="3.40.50.300:FF:001579">
    <property type="entry name" value="DNA mismatch repair protein MutS"/>
    <property type="match status" value="1"/>
</dbReference>
<evidence type="ECO:0000256" key="9">
    <source>
        <dbReference type="HAMAP-Rule" id="MF_00096"/>
    </source>
</evidence>
<keyword evidence="7 9" id="KW-0234">DNA repair</keyword>
<dbReference type="SMART" id="SM00533">
    <property type="entry name" value="MUTSd"/>
    <property type="match status" value="1"/>
</dbReference>
<dbReference type="GO" id="GO:0005829">
    <property type="term" value="C:cytosol"/>
    <property type="evidence" value="ECO:0007669"/>
    <property type="project" value="TreeGrafter"/>
</dbReference>
<keyword evidence="6 9" id="KW-0238">DNA-binding</keyword>
<sequence>MMRQYLDVKKNYPDSILFFRMGDFYEMFLDDAILASRELEIALTSRSKGEDGEKNPMCGVPYHAADAYIDKLIAKGYKVAICEQLEDPATAKGIVKRDVIRVVTPGTVINSKMLDEKKNNFLCAVYGHKTTFGAAFSDLTTGEVFVTSVSGRQRLIDEIARYSPTEIVVSSEVFKNTKLRDELRYRFNASLEMISAEPTRDSCEHLIYQWFHITDLSELHLSEDYFTVNALGMILMHFEETQKMQIGHIKRVSAYSENEFMDIDIFTRRNLEITETMRSKAKKGSLLWVLDKTKTAMGGRLMRSFVEKPLIDCAQIAKRHYAVSELFEATDKREQAMEVLEGIYDIERLLGKISCKSASPKEMISLKQSLQNLPQVEFLLSGLKAPLFRQMYERIDTLEDIAELIDAAITEEDTPISLKDGGIIKTGYDSQVDEFRNLAENGQSEIAKIEAREKELTGIKTLRTGYNRVFGYYIEVSKSYRDSVPDRYIRKQTLTNGERYITEELKELETKVLGASEFLKAREYELFCGIRDKVAEAAARIQTSASVVAHLDVICSLSEVAVKNGYTMPCVDASDKIEIKGGRHPVVEKMLDDALFVPNDTSLDCGDNRMLIITGPNMAGKSTYMRQVAVIVLMAQIGSFVPAESCRIGVCDKIFTRVGASDDLSAGQSTFMVEMTEVAQILKHATKRSLLVLDEIGRGTSTYDGLSIAWAVSEYIANKKKIGARTLFATHYHELTELENKLDGVKNYCIACKKRGDDIIFLRRIVKGGADESYGIEVSALAGLPKEVVSRAKEILAKIDAKEADVSGVSKQPQEENTDFQIGFTDIKNNRLAEELSGLDVTTLTPIEALNKLYELVKIANE</sequence>
<dbReference type="InterPro" id="IPR027417">
    <property type="entry name" value="P-loop_NTPase"/>
</dbReference>
<dbReference type="Gene3D" id="3.30.420.110">
    <property type="entry name" value="MutS, connector domain"/>
    <property type="match status" value="1"/>
</dbReference>
<dbReference type="SMART" id="SM00534">
    <property type="entry name" value="MUTSac"/>
    <property type="match status" value="1"/>
</dbReference>
<dbReference type="InterPro" id="IPR005748">
    <property type="entry name" value="DNA_mismatch_repair_MutS"/>
</dbReference>
<dbReference type="PANTHER" id="PTHR11361:SF34">
    <property type="entry name" value="DNA MISMATCH REPAIR PROTEIN MSH1, MITOCHONDRIAL"/>
    <property type="match status" value="1"/>
</dbReference>
<dbReference type="SUPFAM" id="SSF52540">
    <property type="entry name" value="P-loop containing nucleoside triphosphate hydrolases"/>
    <property type="match status" value="1"/>
</dbReference>
<evidence type="ECO:0000256" key="6">
    <source>
        <dbReference type="ARBA" id="ARBA00023125"/>
    </source>
</evidence>
<reference evidence="12" key="1">
    <citation type="submission" date="2020-08" db="EMBL/GenBank/DDBJ databases">
        <title>Genome public.</title>
        <authorList>
            <person name="Liu C."/>
            <person name="Sun Q."/>
        </authorList>
    </citation>
    <scope>NUCLEOTIDE SEQUENCE</scope>
    <source>
        <strain evidence="12">H8</strain>
    </source>
</reference>
<dbReference type="GO" id="GO:0030983">
    <property type="term" value="F:mismatched DNA binding"/>
    <property type="evidence" value="ECO:0007669"/>
    <property type="project" value="InterPro"/>
</dbReference>
<dbReference type="NCBIfam" id="NF003810">
    <property type="entry name" value="PRK05399.1"/>
    <property type="match status" value="1"/>
</dbReference>
<dbReference type="GO" id="GO:0140664">
    <property type="term" value="F:ATP-dependent DNA damage sensor activity"/>
    <property type="evidence" value="ECO:0007669"/>
    <property type="project" value="InterPro"/>
</dbReference>
<dbReference type="SUPFAM" id="SSF48334">
    <property type="entry name" value="DNA repair protein MutS, domain III"/>
    <property type="match status" value="1"/>
</dbReference>
<accession>A0A926HXZ8</accession>
<dbReference type="Pfam" id="PF05192">
    <property type="entry name" value="MutS_III"/>
    <property type="match status" value="1"/>
</dbReference>
<comment type="similarity">
    <text evidence="1 9 10">Belongs to the DNA mismatch repair MutS family.</text>
</comment>
<dbReference type="InterPro" id="IPR000432">
    <property type="entry name" value="DNA_mismatch_repair_MutS_C"/>
</dbReference>
<evidence type="ECO:0000259" key="11">
    <source>
        <dbReference type="PROSITE" id="PS00486"/>
    </source>
</evidence>
<protein>
    <recommendedName>
        <fullName evidence="2 9">DNA mismatch repair protein MutS</fullName>
    </recommendedName>
</protein>
<dbReference type="Pfam" id="PF00488">
    <property type="entry name" value="MutS_V"/>
    <property type="match status" value="1"/>
</dbReference>
<keyword evidence="3 9" id="KW-0547">Nucleotide-binding</keyword>
<evidence type="ECO:0000256" key="3">
    <source>
        <dbReference type="ARBA" id="ARBA00022741"/>
    </source>
</evidence>
<dbReference type="InterPro" id="IPR045076">
    <property type="entry name" value="MutS"/>
</dbReference>
<dbReference type="InterPro" id="IPR007695">
    <property type="entry name" value="DNA_mismatch_repair_MutS-lik_N"/>
</dbReference>
<evidence type="ECO:0000256" key="1">
    <source>
        <dbReference type="ARBA" id="ARBA00006271"/>
    </source>
</evidence>
<dbReference type="Gene3D" id="3.40.1170.10">
    <property type="entry name" value="DNA repair protein MutS, domain I"/>
    <property type="match status" value="1"/>
</dbReference>